<evidence type="ECO:0000256" key="1">
    <source>
        <dbReference type="ARBA" id="ARBA00022801"/>
    </source>
</evidence>
<comment type="caution">
    <text evidence="3">The sequence shown here is derived from an EMBL/GenBank/DDBJ whole genome shotgun (WGS) entry which is preliminary data.</text>
</comment>
<organism evidence="3">
    <name type="scientific">marine sediment metagenome</name>
    <dbReference type="NCBI Taxonomy" id="412755"/>
    <lineage>
        <taxon>unclassified sequences</taxon>
        <taxon>metagenomes</taxon>
        <taxon>ecological metagenomes</taxon>
    </lineage>
</organism>
<dbReference type="Pfam" id="PF00293">
    <property type="entry name" value="NUDIX"/>
    <property type="match status" value="1"/>
</dbReference>
<dbReference type="InterPro" id="IPR015797">
    <property type="entry name" value="NUDIX_hydrolase-like_dom_sf"/>
</dbReference>
<reference evidence="3" key="1">
    <citation type="journal article" date="2014" name="Front. Microbiol.">
        <title>High frequency of phylogenetically diverse reductive dehalogenase-homologous genes in deep subseafloor sedimentary metagenomes.</title>
        <authorList>
            <person name="Kawai M."/>
            <person name="Futagami T."/>
            <person name="Toyoda A."/>
            <person name="Takaki Y."/>
            <person name="Nishi S."/>
            <person name="Hori S."/>
            <person name="Arai W."/>
            <person name="Tsubouchi T."/>
            <person name="Morono Y."/>
            <person name="Uchiyama I."/>
            <person name="Ito T."/>
            <person name="Fujiyama A."/>
            <person name="Inagaki F."/>
            <person name="Takami H."/>
        </authorList>
    </citation>
    <scope>NUCLEOTIDE SEQUENCE</scope>
    <source>
        <strain evidence="3">Expedition CK06-06</strain>
    </source>
</reference>
<sequence>KKQDKLKRESSAGGVVFKRIKNQESRIKTKAELAKVLWMVTKSRPSELFPKPVWRLPKGWLDDKDGEKKPGLLASGQRKATEEELQKAAIREVKEEGGIEAKIVSKIGTERYFFTLKKKKILKFVTFYLMEWLKDLPQGAGFETEKVEWLLYKEARKKLSYSGEKKVLDKAREILSSGVQESLV</sequence>
<dbReference type="AlphaFoldDB" id="X0SXG6"/>
<proteinExistence type="predicted"/>
<keyword evidence="1" id="KW-0378">Hydrolase</keyword>
<dbReference type="InterPro" id="IPR000086">
    <property type="entry name" value="NUDIX_hydrolase_dom"/>
</dbReference>
<dbReference type="SUPFAM" id="SSF55811">
    <property type="entry name" value="Nudix"/>
    <property type="match status" value="1"/>
</dbReference>
<evidence type="ECO:0000313" key="3">
    <source>
        <dbReference type="EMBL" id="GAF68475.1"/>
    </source>
</evidence>
<feature type="non-terminal residue" evidence="3">
    <location>
        <position position="1"/>
    </location>
</feature>
<accession>X0SXG6</accession>
<name>X0SXG6_9ZZZZ</name>
<dbReference type="GO" id="GO:0006754">
    <property type="term" value="P:ATP biosynthetic process"/>
    <property type="evidence" value="ECO:0007669"/>
    <property type="project" value="TreeGrafter"/>
</dbReference>
<dbReference type="PANTHER" id="PTHR21340:SF0">
    <property type="entry name" value="BIS(5'-NUCLEOSYL)-TETRAPHOSPHATASE [ASYMMETRICAL]"/>
    <property type="match status" value="1"/>
</dbReference>
<dbReference type="EMBL" id="BARS01003789">
    <property type="protein sequence ID" value="GAF68475.1"/>
    <property type="molecule type" value="Genomic_DNA"/>
</dbReference>
<feature type="domain" description="Nudix hydrolase" evidence="2">
    <location>
        <begin position="7"/>
        <end position="173"/>
    </location>
</feature>
<dbReference type="InterPro" id="IPR051325">
    <property type="entry name" value="Nudix_hydrolase_domain"/>
</dbReference>
<gene>
    <name evidence="3" type="ORF">S01H1_07344</name>
</gene>
<dbReference type="PANTHER" id="PTHR21340">
    <property type="entry name" value="DIADENOSINE 5,5-P1,P4-TETRAPHOSPHATE PYROPHOSPHOHYDROLASE MUTT"/>
    <property type="match status" value="1"/>
</dbReference>
<dbReference type="GO" id="GO:0004081">
    <property type="term" value="F:bis(5'-nucleosyl)-tetraphosphatase (asymmetrical) activity"/>
    <property type="evidence" value="ECO:0007669"/>
    <property type="project" value="TreeGrafter"/>
</dbReference>
<dbReference type="Gene3D" id="3.90.79.10">
    <property type="entry name" value="Nucleoside Triphosphate Pyrophosphohydrolase"/>
    <property type="match status" value="1"/>
</dbReference>
<dbReference type="GO" id="GO:0006167">
    <property type="term" value="P:AMP biosynthetic process"/>
    <property type="evidence" value="ECO:0007669"/>
    <property type="project" value="TreeGrafter"/>
</dbReference>
<dbReference type="PROSITE" id="PS51462">
    <property type="entry name" value="NUDIX"/>
    <property type="match status" value="1"/>
</dbReference>
<evidence type="ECO:0000259" key="2">
    <source>
        <dbReference type="PROSITE" id="PS51462"/>
    </source>
</evidence>
<protein>
    <recommendedName>
        <fullName evidence="2">Nudix hydrolase domain-containing protein</fullName>
    </recommendedName>
</protein>